<dbReference type="EMBL" id="JABSTU010000011">
    <property type="protein sequence ID" value="KAH8010091.1"/>
    <property type="molecule type" value="Genomic_DNA"/>
</dbReference>
<dbReference type="VEuPathDB" id="VectorBase:LOC119177840"/>
<dbReference type="Proteomes" id="UP000821866">
    <property type="component" value="Chromosome 9"/>
</dbReference>
<dbReference type="AlphaFoldDB" id="A0A9J6D7R7"/>
<name>A0A9J6D7R7_RHIMP</name>
<gene>
    <name evidence="2" type="ORF">HPB51_024766</name>
</gene>
<keyword evidence="3" id="KW-1185">Reference proteome</keyword>
<reference evidence="2" key="2">
    <citation type="submission" date="2021-09" db="EMBL/GenBank/DDBJ databases">
        <authorList>
            <person name="Jia N."/>
            <person name="Wang J."/>
            <person name="Shi W."/>
            <person name="Du L."/>
            <person name="Sun Y."/>
            <person name="Zhan W."/>
            <person name="Jiang J."/>
            <person name="Wang Q."/>
            <person name="Zhang B."/>
            <person name="Ji P."/>
            <person name="Sakyi L.B."/>
            <person name="Cui X."/>
            <person name="Yuan T."/>
            <person name="Jiang B."/>
            <person name="Yang W."/>
            <person name="Lam T.T.-Y."/>
            <person name="Chang Q."/>
            <person name="Ding S."/>
            <person name="Wang X."/>
            <person name="Zhu J."/>
            <person name="Ruan X."/>
            <person name="Zhao L."/>
            <person name="Wei J."/>
            <person name="Que T."/>
            <person name="Du C."/>
            <person name="Cheng J."/>
            <person name="Dai P."/>
            <person name="Han X."/>
            <person name="Huang E."/>
            <person name="Gao Y."/>
            <person name="Liu J."/>
            <person name="Shao H."/>
            <person name="Ye R."/>
            <person name="Li L."/>
            <person name="Wei W."/>
            <person name="Wang X."/>
            <person name="Wang C."/>
            <person name="Huo Q."/>
            <person name="Li W."/>
            <person name="Guo W."/>
            <person name="Chen H."/>
            <person name="Chen S."/>
            <person name="Zhou L."/>
            <person name="Zhou L."/>
            <person name="Ni X."/>
            <person name="Tian J."/>
            <person name="Zhou Y."/>
            <person name="Sheng Y."/>
            <person name="Liu T."/>
            <person name="Pan Y."/>
            <person name="Xia L."/>
            <person name="Li J."/>
            <person name="Zhao F."/>
            <person name="Cao W."/>
        </authorList>
    </citation>
    <scope>NUCLEOTIDE SEQUENCE</scope>
    <source>
        <strain evidence="2">Rmic-2018</strain>
        <tissue evidence="2">Larvae</tissue>
    </source>
</reference>
<protein>
    <submittedName>
        <fullName evidence="2">Uncharacterized protein</fullName>
    </submittedName>
</protein>
<evidence type="ECO:0000256" key="1">
    <source>
        <dbReference type="SAM" id="MobiDB-lite"/>
    </source>
</evidence>
<sequence>MRSRFQGCQEQPSSQRSGDLAQLTDERGDEESYHHVIAIVRFVQFCAPRGDLLVTGITNVDPGAPGTSGPPLLDPVLGTQVRGLHVPAAAVDTGASQGRSISARLVSLYERFGVLHQRSGHQQLVSPLLEPEEALRQARSYAHEVTSYSDYLRRVNRFRRQEVPQASYRVGQARRLWVFFVFAMQRQFEMCREAITVNLECRVAGAELNAARQPMKKPAQATDCLRLQWERVPTATISGPHFTGYDQSARDWNAACDCTHPLCGHRPILQRLQGVTLCEQQVWEPRLRLMQRLRAVVQPECRLLVLQASSSSNREAASSETHPDMPLSLASLLARLETSLQSLSSVAFTTAVARDQIHQVRLRITEISERLANVSGYRARLTSLRDQIVEGVTEKTT</sequence>
<accession>A0A9J6D7R7</accession>
<proteinExistence type="predicted"/>
<evidence type="ECO:0000313" key="3">
    <source>
        <dbReference type="Proteomes" id="UP000821866"/>
    </source>
</evidence>
<feature type="compositionally biased region" description="Polar residues" evidence="1">
    <location>
        <begin position="1"/>
        <end position="17"/>
    </location>
</feature>
<evidence type="ECO:0000313" key="2">
    <source>
        <dbReference type="EMBL" id="KAH8010091.1"/>
    </source>
</evidence>
<comment type="caution">
    <text evidence="2">The sequence shown here is derived from an EMBL/GenBank/DDBJ whole genome shotgun (WGS) entry which is preliminary data.</text>
</comment>
<organism evidence="2 3">
    <name type="scientific">Rhipicephalus microplus</name>
    <name type="common">Cattle tick</name>
    <name type="synonym">Boophilus microplus</name>
    <dbReference type="NCBI Taxonomy" id="6941"/>
    <lineage>
        <taxon>Eukaryota</taxon>
        <taxon>Metazoa</taxon>
        <taxon>Ecdysozoa</taxon>
        <taxon>Arthropoda</taxon>
        <taxon>Chelicerata</taxon>
        <taxon>Arachnida</taxon>
        <taxon>Acari</taxon>
        <taxon>Parasitiformes</taxon>
        <taxon>Ixodida</taxon>
        <taxon>Ixodoidea</taxon>
        <taxon>Ixodidae</taxon>
        <taxon>Rhipicephalinae</taxon>
        <taxon>Rhipicephalus</taxon>
        <taxon>Boophilus</taxon>
    </lineage>
</organism>
<reference evidence="2" key="1">
    <citation type="journal article" date="2020" name="Cell">
        <title>Large-Scale Comparative Analyses of Tick Genomes Elucidate Their Genetic Diversity and Vector Capacities.</title>
        <authorList>
            <consortium name="Tick Genome and Microbiome Consortium (TIGMIC)"/>
            <person name="Jia N."/>
            <person name="Wang J."/>
            <person name="Shi W."/>
            <person name="Du L."/>
            <person name="Sun Y."/>
            <person name="Zhan W."/>
            <person name="Jiang J.F."/>
            <person name="Wang Q."/>
            <person name="Zhang B."/>
            <person name="Ji P."/>
            <person name="Bell-Sakyi L."/>
            <person name="Cui X.M."/>
            <person name="Yuan T.T."/>
            <person name="Jiang B.G."/>
            <person name="Yang W.F."/>
            <person name="Lam T.T."/>
            <person name="Chang Q.C."/>
            <person name="Ding S.J."/>
            <person name="Wang X.J."/>
            <person name="Zhu J.G."/>
            <person name="Ruan X.D."/>
            <person name="Zhao L."/>
            <person name="Wei J.T."/>
            <person name="Ye R.Z."/>
            <person name="Que T.C."/>
            <person name="Du C.H."/>
            <person name="Zhou Y.H."/>
            <person name="Cheng J.X."/>
            <person name="Dai P.F."/>
            <person name="Guo W.B."/>
            <person name="Han X.H."/>
            <person name="Huang E.J."/>
            <person name="Li L.F."/>
            <person name="Wei W."/>
            <person name="Gao Y.C."/>
            <person name="Liu J.Z."/>
            <person name="Shao H.Z."/>
            <person name="Wang X."/>
            <person name="Wang C.C."/>
            <person name="Yang T.C."/>
            <person name="Huo Q.B."/>
            <person name="Li W."/>
            <person name="Chen H.Y."/>
            <person name="Chen S.E."/>
            <person name="Zhou L.G."/>
            <person name="Ni X.B."/>
            <person name="Tian J.H."/>
            <person name="Sheng Y."/>
            <person name="Liu T."/>
            <person name="Pan Y.S."/>
            <person name="Xia L.Y."/>
            <person name="Li J."/>
            <person name="Zhao F."/>
            <person name="Cao W.C."/>
        </authorList>
    </citation>
    <scope>NUCLEOTIDE SEQUENCE</scope>
    <source>
        <strain evidence="2">Rmic-2018</strain>
    </source>
</reference>
<feature type="region of interest" description="Disordered" evidence="1">
    <location>
        <begin position="1"/>
        <end position="27"/>
    </location>
</feature>